<evidence type="ECO:0000256" key="3">
    <source>
        <dbReference type="ARBA" id="ARBA00012071"/>
    </source>
</evidence>
<evidence type="ECO:0000256" key="6">
    <source>
        <dbReference type="ARBA" id="ARBA00022556"/>
    </source>
</evidence>
<sequence length="330" mass="33914">MRQAPGFWWRETSSPAARLLAPVGHVYGALSARRMARAGTGVPAPVVCIGNFSLGGAGKTPTALAVAGLLHGLGRRPAFLSRGYGGRLAGPVRVDPARHGAAEVGDEPLLLARAHPTIVARDRVAGARACLTEGADVVVMDDGLQNPGLAKDLSIAVFDGAVGLGNGRVFPAGPLRAPAAAQWPRIDAALVIGGGAPGERLLAEARARGLPALRGRLVPDPAAAAALAGRPVLAFAGIGRPQKFFASLRDLGADLRETRAFPDHHAFTAAQIDALVAEAARTNLLLVTTEKDRVRLPGDLAVATLPVVLALDAPEALAALLRRLRGLPGP</sequence>
<reference evidence="14" key="1">
    <citation type="submission" date="2020-11" db="EMBL/GenBank/DDBJ databases">
        <title>Complete genome sequence of a novel pathogenic Methylobacterium strain isolated from rice in Vietnam.</title>
        <authorList>
            <person name="Lai K."/>
            <person name="Okazaki S."/>
            <person name="Higashi K."/>
            <person name="Mori H."/>
            <person name="Toyoda A."/>
            <person name="Kurokawa K."/>
        </authorList>
    </citation>
    <scope>NUCLEOTIDE SEQUENCE</scope>
    <source>
        <strain evidence="14">VL1</strain>
    </source>
</reference>
<comment type="catalytic activity">
    <reaction evidence="13">
        <text>a lipid A disaccharide + ATP = a lipid IVA + ADP + H(+)</text>
        <dbReference type="Rhea" id="RHEA:67840"/>
        <dbReference type="ChEBI" id="CHEBI:15378"/>
        <dbReference type="ChEBI" id="CHEBI:30616"/>
        <dbReference type="ChEBI" id="CHEBI:176343"/>
        <dbReference type="ChEBI" id="CHEBI:176425"/>
        <dbReference type="ChEBI" id="CHEBI:456216"/>
        <dbReference type="EC" id="2.7.1.130"/>
    </reaction>
</comment>
<dbReference type="PANTHER" id="PTHR42724:SF1">
    <property type="entry name" value="TETRAACYLDISACCHARIDE 4'-KINASE, MITOCHONDRIAL-RELATED"/>
    <property type="match status" value="1"/>
</dbReference>
<keyword evidence="8 13" id="KW-0547">Nucleotide-binding</keyword>
<dbReference type="GO" id="GO:0009029">
    <property type="term" value="F:lipid-A 4'-kinase activity"/>
    <property type="evidence" value="ECO:0007669"/>
    <property type="project" value="UniProtKB-UniRule"/>
</dbReference>
<evidence type="ECO:0000256" key="8">
    <source>
        <dbReference type="ARBA" id="ARBA00022741"/>
    </source>
</evidence>
<keyword evidence="6 13" id="KW-0441">Lipid A biosynthesis</keyword>
<dbReference type="GO" id="GO:0005886">
    <property type="term" value="C:plasma membrane"/>
    <property type="evidence" value="ECO:0007669"/>
    <property type="project" value="TreeGrafter"/>
</dbReference>
<dbReference type="AlphaFoldDB" id="A0A8H8WQP0"/>
<keyword evidence="11 13" id="KW-0443">Lipid metabolism</keyword>
<dbReference type="Pfam" id="PF02606">
    <property type="entry name" value="LpxK"/>
    <property type="match status" value="1"/>
</dbReference>
<evidence type="ECO:0000256" key="2">
    <source>
        <dbReference type="ARBA" id="ARBA00004870"/>
    </source>
</evidence>
<name>A0A8H8WQP0_9HYPH</name>
<dbReference type="SUPFAM" id="SSF52540">
    <property type="entry name" value="P-loop containing nucleoside triphosphate hydrolases"/>
    <property type="match status" value="1"/>
</dbReference>
<evidence type="ECO:0000256" key="5">
    <source>
        <dbReference type="ARBA" id="ARBA00022516"/>
    </source>
</evidence>
<evidence type="ECO:0000256" key="12">
    <source>
        <dbReference type="ARBA" id="ARBA00029757"/>
    </source>
</evidence>
<keyword evidence="5 13" id="KW-0444">Lipid biosynthesis</keyword>
<dbReference type="KEGG" id="mind:mvi_10320"/>
<keyword evidence="7 13" id="KW-0808">Transferase</keyword>
<dbReference type="HAMAP" id="MF_00409">
    <property type="entry name" value="LpxK"/>
    <property type="match status" value="1"/>
</dbReference>
<organism evidence="14 15">
    <name type="scientific">Methylobacterium indicum</name>
    <dbReference type="NCBI Taxonomy" id="1775910"/>
    <lineage>
        <taxon>Bacteria</taxon>
        <taxon>Pseudomonadati</taxon>
        <taxon>Pseudomonadota</taxon>
        <taxon>Alphaproteobacteria</taxon>
        <taxon>Hyphomicrobiales</taxon>
        <taxon>Methylobacteriaceae</taxon>
        <taxon>Methylobacterium</taxon>
    </lineage>
</organism>
<evidence type="ECO:0000256" key="4">
    <source>
        <dbReference type="ARBA" id="ARBA00016436"/>
    </source>
</evidence>
<dbReference type="InterPro" id="IPR003758">
    <property type="entry name" value="LpxK"/>
</dbReference>
<evidence type="ECO:0000256" key="7">
    <source>
        <dbReference type="ARBA" id="ARBA00022679"/>
    </source>
</evidence>
<comment type="similarity">
    <text evidence="13">Belongs to the LpxK family.</text>
</comment>
<evidence type="ECO:0000313" key="15">
    <source>
        <dbReference type="Proteomes" id="UP000663508"/>
    </source>
</evidence>
<feature type="binding site" evidence="13">
    <location>
        <begin position="53"/>
        <end position="60"/>
    </location>
    <ligand>
        <name>ATP</name>
        <dbReference type="ChEBI" id="CHEBI:30616"/>
    </ligand>
</feature>
<comment type="function">
    <text evidence="1 13">Transfers the gamma-phosphate of ATP to the 4'-position of a tetraacyldisaccharide 1-phosphate intermediate (termed DS-1-P) to form tetraacyldisaccharide 1,4'-bis-phosphate (lipid IVA).</text>
</comment>
<keyword evidence="10 13" id="KW-0067">ATP-binding</keyword>
<dbReference type="NCBIfam" id="TIGR00682">
    <property type="entry name" value="lpxK"/>
    <property type="match status" value="1"/>
</dbReference>
<dbReference type="Proteomes" id="UP000663508">
    <property type="component" value="Chromosome"/>
</dbReference>
<protein>
    <recommendedName>
        <fullName evidence="4 13">Tetraacyldisaccharide 4'-kinase</fullName>
        <ecNumber evidence="3 13">2.7.1.130</ecNumber>
    </recommendedName>
    <alternativeName>
        <fullName evidence="12 13">Lipid A 4'-kinase</fullName>
    </alternativeName>
</protein>
<keyword evidence="9 13" id="KW-0418">Kinase</keyword>
<dbReference type="InterPro" id="IPR027417">
    <property type="entry name" value="P-loop_NTPase"/>
</dbReference>
<evidence type="ECO:0000256" key="10">
    <source>
        <dbReference type="ARBA" id="ARBA00022840"/>
    </source>
</evidence>
<dbReference type="EMBL" id="AP024145">
    <property type="protein sequence ID" value="BCM82571.1"/>
    <property type="molecule type" value="Genomic_DNA"/>
</dbReference>
<dbReference type="GO" id="GO:0009244">
    <property type="term" value="P:lipopolysaccharide core region biosynthetic process"/>
    <property type="evidence" value="ECO:0007669"/>
    <property type="project" value="TreeGrafter"/>
</dbReference>
<comment type="pathway">
    <text evidence="2 13">Glycolipid biosynthesis; lipid IV(A) biosynthesis; lipid IV(A) from (3R)-3-hydroxytetradecanoyl-[acyl-carrier-protein] and UDP-N-acetyl-alpha-D-glucosamine: step 6/6.</text>
</comment>
<evidence type="ECO:0000313" key="14">
    <source>
        <dbReference type="EMBL" id="BCM82571.1"/>
    </source>
</evidence>
<dbReference type="PANTHER" id="PTHR42724">
    <property type="entry name" value="TETRAACYLDISACCHARIDE 4'-KINASE"/>
    <property type="match status" value="1"/>
</dbReference>
<dbReference type="GO" id="GO:0009245">
    <property type="term" value="P:lipid A biosynthetic process"/>
    <property type="evidence" value="ECO:0007669"/>
    <property type="project" value="UniProtKB-UniRule"/>
</dbReference>
<dbReference type="RefSeq" id="WP_207181729.1">
    <property type="nucleotide sequence ID" value="NZ_AP024145.1"/>
</dbReference>
<proteinExistence type="inferred from homology"/>
<dbReference type="EC" id="2.7.1.130" evidence="3 13"/>
<dbReference type="GO" id="GO:0005524">
    <property type="term" value="F:ATP binding"/>
    <property type="evidence" value="ECO:0007669"/>
    <property type="project" value="UniProtKB-UniRule"/>
</dbReference>
<dbReference type="UniPathway" id="UPA00359">
    <property type="reaction ID" value="UER00482"/>
</dbReference>
<gene>
    <name evidence="13 14" type="primary">lpxK</name>
    <name evidence="14" type="ORF">mvi_10320</name>
</gene>
<evidence type="ECO:0000256" key="1">
    <source>
        <dbReference type="ARBA" id="ARBA00002274"/>
    </source>
</evidence>
<evidence type="ECO:0000256" key="13">
    <source>
        <dbReference type="HAMAP-Rule" id="MF_00409"/>
    </source>
</evidence>
<evidence type="ECO:0000256" key="9">
    <source>
        <dbReference type="ARBA" id="ARBA00022777"/>
    </source>
</evidence>
<evidence type="ECO:0000256" key="11">
    <source>
        <dbReference type="ARBA" id="ARBA00023098"/>
    </source>
</evidence>
<accession>A0A8H8WQP0</accession>